<organism evidence="1 2">
    <name type="scientific">Pleurodeles waltl</name>
    <name type="common">Iberian ribbed newt</name>
    <dbReference type="NCBI Taxonomy" id="8319"/>
    <lineage>
        <taxon>Eukaryota</taxon>
        <taxon>Metazoa</taxon>
        <taxon>Chordata</taxon>
        <taxon>Craniata</taxon>
        <taxon>Vertebrata</taxon>
        <taxon>Euteleostomi</taxon>
        <taxon>Amphibia</taxon>
        <taxon>Batrachia</taxon>
        <taxon>Caudata</taxon>
        <taxon>Salamandroidea</taxon>
        <taxon>Salamandridae</taxon>
        <taxon>Pleurodelinae</taxon>
        <taxon>Pleurodeles</taxon>
    </lineage>
</organism>
<evidence type="ECO:0000313" key="2">
    <source>
        <dbReference type="Proteomes" id="UP001066276"/>
    </source>
</evidence>
<gene>
    <name evidence="1" type="ORF">NDU88_001499</name>
</gene>
<sequence>MYDDTRKNKCLQGVVGVPIQLANDAQAAQAGRSSVIPTQEERRTTTDEFAMKTVKGAYQTLGLNMNSSILHSLVDGDPANIGDAPTLSEKGTQAEKPQLDKLVPMLFNPATQESIVYSLDNLFFSPIAASNLPLVVHDSLDREYAINPRAVPFRFFFLKITPPQS</sequence>
<dbReference type="EMBL" id="JANPWB010000012">
    <property type="protein sequence ID" value="KAJ1113245.1"/>
    <property type="molecule type" value="Genomic_DNA"/>
</dbReference>
<keyword evidence="2" id="KW-1185">Reference proteome</keyword>
<accession>A0AAV7NEE0</accession>
<protein>
    <submittedName>
        <fullName evidence="1">Uncharacterized protein</fullName>
    </submittedName>
</protein>
<dbReference type="AlphaFoldDB" id="A0AAV7NEE0"/>
<comment type="caution">
    <text evidence="1">The sequence shown here is derived from an EMBL/GenBank/DDBJ whole genome shotgun (WGS) entry which is preliminary data.</text>
</comment>
<reference evidence="1" key="1">
    <citation type="journal article" date="2022" name="bioRxiv">
        <title>Sequencing and chromosome-scale assembly of the giantPleurodeles waltlgenome.</title>
        <authorList>
            <person name="Brown T."/>
            <person name="Elewa A."/>
            <person name="Iarovenko S."/>
            <person name="Subramanian E."/>
            <person name="Araus A.J."/>
            <person name="Petzold A."/>
            <person name="Susuki M."/>
            <person name="Suzuki K.-i.T."/>
            <person name="Hayashi T."/>
            <person name="Toyoda A."/>
            <person name="Oliveira C."/>
            <person name="Osipova E."/>
            <person name="Leigh N.D."/>
            <person name="Simon A."/>
            <person name="Yun M.H."/>
        </authorList>
    </citation>
    <scope>NUCLEOTIDE SEQUENCE</scope>
    <source>
        <strain evidence="1">20211129_DDA</strain>
        <tissue evidence="1">Liver</tissue>
    </source>
</reference>
<name>A0AAV7NEE0_PLEWA</name>
<proteinExistence type="predicted"/>
<dbReference type="Proteomes" id="UP001066276">
    <property type="component" value="Chromosome 8"/>
</dbReference>
<evidence type="ECO:0000313" key="1">
    <source>
        <dbReference type="EMBL" id="KAJ1113245.1"/>
    </source>
</evidence>